<dbReference type="Proteomes" id="UP000247586">
    <property type="component" value="Chromosome"/>
</dbReference>
<dbReference type="SMR" id="A0A2U9IWS1"/>
<accession>A0A2U9IWS1</accession>
<name>A0A2U9IWS1_9CREN</name>
<reference evidence="2 3" key="1">
    <citation type="submission" date="2018-05" db="EMBL/GenBank/DDBJ databases">
        <title>Complete Genome Sequences of Extremely Thermoacidophilic, Metal-Mobilizing Type-Strain Members of the Archaeal Family Sulfolobaceae: Acidianus brierleyi DSM-1651T, Acidianus sulfidivorans DSM-18786T, Metallosphaera hakonensis DSM-7519T, and Metallosphaera prunae DSM-10039T.</title>
        <authorList>
            <person name="Counts J.A."/>
            <person name="Kelly R.M."/>
        </authorList>
    </citation>
    <scope>NUCLEOTIDE SEQUENCE [LARGE SCALE GENOMIC DNA]</scope>
    <source>
        <strain evidence="2 3">HO1-1</strain>
    </source>
</reference>
<gene>
    <name evidence="2" type="ORF">DFR87_01240</name>
</gene>
<organism evidence="2 3">
    <name type="scientific">Metallosphaera hakonensis JCM 8857 = DSM 7519</name>
    <dbReference type="NCBI Taxonomy" id="1293036"/>
    <lineage>
        <taxon>Archaea</taxon>
        <taxon>Thermoproteota</taxon>
        <taxon>Thermoprotei</taxon>
        <taxon>Sulfolobales</taxon>
        <taxon>Sulfolobaceae</taxon>
        <taxon>Metallosphaera</taxon>
    </lineage>
</organism>
<dbReference type="RefSeq" id="WP_054837100.1">
    <property type="nucleotide sequence ID" value="NZ_BBBA01000023.1"/>
</dbReference>
<dbReference type="OrthoDB" id="359241at2157"/>
<dbReference type="Gene3D" id="1.20.120.330">
    <property type="entry name" value="Nucleotidyltransferases domain 2"/>
    <property type="match status" value="1"/>
</dbReference>
<reference evidence="3" key="3">
    <citation type="submission" date="2020-03" db="EMBL/GenBank/DDBJ databases">
        <title>Sequencing and Assembly of Multiple Reported Metal-Biooxidizing Members of the Extremely Thermoacidophilic Archaeal Family Sulfolobaceae.</title>
        <authorList>
            <person name="Counts J.A."/>
            <person name="Kelly R.M."/>
        </authorList>
    </citation>
    <scope>NUCLEOTIDE SEQUENCE [LARGE SCALE GENOMIC DNA]</scope>
    <source>
        <strain evidence="3">HO1-1</strain>
    </source>
</reference>
<dbReference type="InterPro" id="IPR007842">
    <property type="entry name" value="HEPN_dom"/>
</dbReference>
<dbReference type="SMART" id="SM00748">
    <property type="entry name" value="HEPN"/>
    <property type="match status" value="1"/>
</dbReference>
<dbReference type="EMBL" id="CP029287">
    <property type="protein sequence ID" value="AWS00475.1"/>
    <property type="molecule type" value="Genomic_DNA"/>
</dbReference>
<evidence type="ECO:0000313" key="2">
    <source>
        <dbReference type="EMBL" id="AWS00475.1"/>
    </source>
</evidence>
<dbReference type="Pfam" id="PF05168">
    <property type="entry name" value="HEPN"/>
    <property type="match status" value="1"/>
</dbReference>
<protein>
    <submittedName>
        <fullName evidence="2">HEPN domain-containing protein</fullName>
    </submittedName>
</protein>
<keyword evidence="3" id="KW-1185">Reference proteome</keyword>
<dbReference type="STRING" id="1293036.GCA_001315825_02387"/>
<dbReference type="KEGG" id="mhk:DFR87_01240"/>
<reference evidence="3" key="2">
    <citation type="submission" date="2020-03" db="EMBL/GenBank/DDBJ databases">
        <title>Complete Genome Sequences of Extremely Thermoacidophilic, Metal-Mobilizing Type-Strain Members of the Archaeal Family Sulfolobaceae: Acidianus brierleyi DSM-1651T, Acidianus sulfidivorans DSM-18786T, Metallosphaera hakonensis DSM-7519T, and Metallosphaera prunae DSM-10039T.</title>
        <authorList>
            <person name="Counts J.A."/>
            <person name="Kelly R.M."/>
        </authorList>
    </citation>
    <scope>NUCLEOTIDE SEQUENCE [LARGE SCALE GENOMIC DNA]</scope>
    <source>
        <strain evidence="3">HO1-1</strain>
    </source>
</reference>
<dbReference type="PROSITE" id="PS50910">
    <property type="entry name" value="HEPN"/>
    <property type="match status" value="1"/>
</dbReference>
<feature type="domain" description="HEPN" evidence="1">
    <location>
        <begin position="11"/>
        <end position="118"/>
    </location>
</feature>
<sequence length="139" mass="16178">MLDTEEFDRWFKSAKLTLDSAKHDLSGGFYNWACFKAQQSTELAVKAYFYGVGQPKSGHTVSYLLTLLGAPQELVDKAKYLDKLYIPTRYPDAWQSETPQYYYTRREAEEAIIYAEDIINYVEGLWRILLQKEKERGGK</sequence>
<evidence type="ECO:0000259" key="1">
    <source>
        <dbReference type="PROSITE" id="PS50910"/>
    </source>
</evidence>
<evidence type="ECO:0000313" key="3">
    <source>
        <dbReference type="Proteomes" id="UP000247586"/>
    </source>
</evidence>
<dbReference type="GeneID" id="36833924"/>
<dbReference type="SUPFAM" id="SSF81593">
    <property type="entry name" value="Nucleotidyltransferase substrate binding subunit/domain"/>
    <property type="match status" value="1"/>
</dbReference>
<dbReference type="AlphaFoldDB" id="A0A2U9IWS1"/>
<proteinExistence type="predicted"/>